<feature type="transmembrane region" description="Helical" evidence="3">
    <location>
        <begin position="12"/>
        <end position="34"/>
    </location>
</feature>
<dbReference type="InterPro" id="IPR029787">
    <property type="entry name" value="Nucleotide_cyclase"/>
</dbReference>
<evidence type="ECO:0000256" key="3">
    <source>
        <dbReference type="SAM" id="Phobius"/>
    </source>
</evidence>
<dbReference type="NCBIfam" id="TIGR00254">
    <property type="entry name" value="GGDEF"/>
    <property type="match status" value="1"/>
</dbReference>
<evidence type="ECO:0000256" key="1">
    <source>
        <dbReference type="ARBA" id="ARBA00012528"/>
    </source>
</evidence>
<keyword evidence="3" id="KW-0472">Membrane</keyword>
<dbReference type="Gene3D" id="3.30.70.270">
    <property type="match status" value="1"/>
</dbReference>
<dbReference type="AlphaFoldDB" id="A0A841LU25"/>
<dbReference type="Proteomes" id="UP000555393">
    <property type="component" value="Unassembled WGS sequence"/>
</dbReference>
<dbReference type="Pfam" id="PF00990">
    <property type="entry name" value="GGDEF"/>
    <property type="match status" value="1"/>
</dbReference>
<dbReference type="PROSITE" id="PS50887">
    <property type="entry name" value="GGDEF"/>
    <property type="match status" value="1"/>
</dbReference>
<keyword evidence="3" id="KW-0812">Transmembrane</keyword>
<dbReference type="RefSeq" id="WP_184219722.1">
    <property type="nucleotide sequence ID" value="NZ_JACIIU010000002.1"/>
</dbReference>
<evidence type="ECO:0000313" key="6">
    <source>
        <dbReference type="Proteomes" id="UP000555393"/>
    </source>
</evidence>
<protein>
    <recommendedName>
        <fullName evidence="1">diguanylate cyclase</fullName>
        <ecNumber evidence="1">2.7.7.65</ecNumber>
    </recommendedName>
</protein>
<name>A0A841LU25_9HYPH</name>
<dbReference type="GO" id="GO:0005886">
    <property type="term" value="C:plasma membrane"/>
    <property type="evidence" value="ECO:0007669"/>
    <property type="project" value="TreeGrafter"/>
</dbReference>
<feature type="domain" description="GGDEF" evidence="4">
    <location>
        <begin position="112"/>
        <end position="244"/>
    </location>
</feature>
<dbReference type="GO" id="GO:0052621">
    <property type="term" value="F:diguanylate cyclase activity"/>
    <property type="evidence" value="ECO:0007669"/>
    <property type="project" value="UniProtKB-EC"/>
</dbReference>
<keyword evidence="3" id="KW-1133">Transmembrane helix</keyword>
<gene>
    <name evidence="5" type="ORF">FHS77_000576</name>
</gene>
<comment type="catalytic activity">
    <reaction evidence="2">
        <text>2 GTP = 3',3'-c-di-GMP + 2 diphosphate</text>
        <dbReference type="Rhea" id="RHEA:24898"/>
        <dbReference type="ChEBI" id="CHEBI:33019"/>
        <dbReference type="ChEBI" id="CHEBI:37565"/>
        <dbReference type="ChEBI" id="CHEBI:58805"/>
        <dbReference type="EC" id="2.7.7.65"/>
    </reaction>
</comment>
<dbReference type="InterPro" id="IPR043128">
    <property type="entry name" value="Rev_trsase/Diguanyl_cyclase"/>
</dbReference>
<organism evidence="5 6">
    <name type="scientific">Paenochrobactrum gallinarii</name>
    <dbReference type="NCBI Taxonomy" id="643673"/>
    <lineage>
        <taxon>Bacteria</taxon>
        <taxon>Pseudomonadati</taxon>
        <taxon>Pseudomonadota</taxon>
        <taxon>Alphaproteobacteria</taxon>
        <taxon>Hyphomicrobiales</taxon>
        <taxon>Brucellaceae</taxon>
        <taxon>Paenochrobactrum</taxon>
    </lineage>
</organism>
<dbReference type="PANTHER" id="PTHR45138:SF9">
    <property type="entry name" value="DIGUANYLATE CYCLASE DGCM-RELATED"/>
    <property type="match status" value="1"/>
</dbReference>
<evidence type="ECO:0000259" key="4">
    <source>
        <dbReference type="PROSITE" id="PS50887"/>
    </source>
</evidence>
<feature type="transmembrane region" description="Helical" evidence="3">
    <location>
        <begin position="40"/>
        <end position="63"/>
    </location>
</feature>
<dbReference type="CDD" id="cd01949">
    <property type="entry name" value="GGDEF"/>
    <property type="match status" value="1"/>
</dbReference>
<accession>A0A841LU25</accession>
<dbReference type="GO" id="GO:1902201">
    <property type="term" value="P:negative regulation of bacterial-type flagellum-dependent cell motility"/>
    <property type="evidence" value="ECO:0007669"/>
    <property type="project" value="TreeGrafter"/>
</dbReference>
<evidence type="ECO:0000256" key="2">
    <source>
        <dbReference type="ARBA" id="ARBA00034247"/>
    </source>
</evidence>
<dbReference type="InterPro" id="IPR000160">
    <property type="entry name" value="GGDEF_dom"/>
</dbReference>
<sequence length="244" mass="26948">MRLPSAYVWKRTVVVVLIAAIASISLSTVIRMISGTSSDATTIVVRLILPFLIATPIGVFWFSRLEQLEESYRNAVRQANELARIANVDPLTGLLNRRSFIEQFKVVTKAGVRGWFLIADIDYLKDINDQYGHPVGDDAVVSVAEAMIDILPDDCLIARIGGDEFCAFVPKASCLSIDSAVSLISDLAGNLLENKRPVVKQKLSVSVGYITVKNGQSFEDVMSLSDEKLYRKKNQREIKSLPAE</sequence>
<evidence type="ECO:0000313" key="5">
    <source>
        <dbReference type="EMBL" id="MBB6260052.1"/>
    </source>
</evidence>
<reference evidence="5 6" key="1">
    <citation type="submission" date="2020-08" db="EMBL/GenBank/DDBJ databases">
        <title>Genomic Encyclopedia of Type Strains, Phase IV (KMG-IV): sequencing the most valuable type-strain genomes for metagenomic binning, comparative biology and taxonomic classification.</title>
        <authorList>
            <person name="Goeker M."/>
        </authorList>
    </citation>
    <scope>NUCLEOTIDE SEQUENCE [LARGE SCALE GENOMIC DNA]</scope>
    <source>
        <strain evidence="5 6">DSM 22336</strain>
    </source>
</reference>
<keyword evidence="6" id="KW-1185">Reference proteome</keyword>
<dbReference type="GO" id="GO:0043709">
    <property type="term" value="P:cell adhesion involved in single-species biofilm formation"/>
    <property type="evidence" value="ECO:0007669"/>
    <property type="project" value="TreeGrafter"/>
</dbReference>
<dbReference type="SUPFAM" id="SSF55073">
    <property type="entry name" value="Nucleotide cyclase"/>
    <property type="match status" value="1"/>
</dbReference>
<dbReference type="EMBL" id="JACIIU010000002">
    <property type="protein sequence ID" value="MBB6260052.1"/>
    <property type="molecule type" value="Genomic_DNA"/>
</dbReference>
<dbReference type="SMART" id="SM00267">
    <property type="entry name" value="GGDEF"/>
    <property type="match status" value="1"/>
</dbReference>
<dbReference type="InterPro" id="IPR050469">
    <property type="entry name" value="Diguanylate_Cyclase"/>
</dbReference>
<comment type="caution">
    <text evidence="5">The sequence shown here is derived from an EMBL/GenBank/DDBJ whole genome shotgun (WGS) entry which is preliminary data.</text>
</comment>
<proteinExistence type="predicted"/>
<dbReference type="PANTHER" id="PTHR45138">
    <property type="entry name" value="REGULATORY COMPONENTS OF SENSORY TRANSDUCTION SYSTEM"/>
    <property type="match status" value="1"/>
</dbReference>
<dbReference type="EC" id="2.7.7.65" evidence="1"/>